<dbReference type="AlphaFoldDB" id="A0AAW1JXC7"/>
<reference evidence="8 9" key="1">
    <citation type="journal article" date="2024" name="BMC Genomics">
        <title>De novo assembly and annotation of Popillia japonica's genome with initial clues to its potential as an invasive pest.</title>
        <authorList>
            <person name="Cucini C."/>
            <person name="Boschi S."/>
            <person name="Funari R."/>
            <person name="Cardaioli E."/>
            <person name="Iannotti N."/>
            <person name="Marturano G."/>
            <person name="Paoli F."/>
            <person name="Bruttini M."/>
            <person name="Carapelli A."/>
            <person name="Frati F."/>
            <person name="Nardi F."/>
        </authorList>
    </citation>
    <scope>NUCLEOTIDE SEQUENCE [LARGE SCALE GENOMIC DNA]</scope>
    <source>
        <strain evidence="8">DMR45628</strain>
    </source>
</reference>
<evidence type="ECO:0000256" key="5">
    <source>
        <dbReference type="ARBA" id="ARBA00025466"/>
    </source>
</evidence>
<feature type="compositionally biased region" description="Basic and acidic residues" evidence="6">
    <location>
        <begin position="179"/>
        <end position="192"/>
    </location>
</feature>
<dbReference type="GO" id="GO:0003677">
    <property type="term" value="F:DNA binding"/>
    <property type="evidence" value="ECO:0007669"/>
    <property type="project" value="UniProtKB-KW"/>
</dbReference>
<comment type="subunit">
    <text evidence="1">Self-associates forming complexes of several hundred monomers.</text>
</comment>
<evidence type="ECO:0000256" key="4">
    <source>
        <dbReference type="ARBA" id="ARBA00023163"/>
    </source>
</evidence>
<dbReference type="PANTHER" id="PTHR21411:SF0">
    <property type="entry name" value="REGULATORY PROTEIN ZESTE"/>
    <property type="match status" value="1"/>
</dbReference>
<evidence type="ECO:0000256" key="6">
    <source>
        <dbReference type="SAM" id="MobiDB-lite"/>
    </source>
</evidence>
<comment type="caution">
    <text evidence="8">The sequence shown here is derived from an EMBL/GenBank/DDBJ whole genome shotgun (WGS) entry which is preliminary data.</text>
</comment>
<organism evidence="8 9">
    <name type="scientific">Popillia japonica</name>
    <name type="common">Japanese beetle</name>
    <dbReference type="NCBI Taxonomy" id="7064"/>
    <lineage>
        <taxon>Eukaryota</taxon>
        <taxon>Metazoa</taxon>
        <taxon>Ecdysozoa</taxon>
        <taxon>Arthropoda</taxon>
        <taxon>Hexapoda</taxon>
        <taxon>Insecta</taxon>
        <taxon>Pterygota</taxon>
        <taxon>Neoptera</taxon>
        <taxon>Endopterygota</taxon>
        <taxon>Coleoptera</taxon>
        <taxon>Polyphaga</taxon>
        <taxon>Scarabaeiformia</taxon>
        <taxon>Scarabaeidae</taxon>
        <taxon>Rutelinae</taxon>
        <taxon>Popillia</taxon>
    </lineage>
</organism>
<keyword evidence="9" id="KW-1185">Reference proteome</keyword>
<gene>
    <name evidence="8" type="ORF">QE152_g26732</name>
</gene>
<dbReference type="Gene3D" id="1.10.10.60">
    <property type="entry name" value="Homeodomain-like"/>
    <property type="match status" value="1"/>
</dbReference>
<comment type="function">
    <text evidence="5">Involved in transvection phenomena (= synapsis-dependent gene expression), where the synaptic pairing of chromosomes carrying genes with which zeste interacts influences the expression of these genes. Zeste binds to DNA and stimulates transcription from a nearby promoter.</text>
</comment>
<feature type="region of interest" description="Disordered" evidence="6">
    <location>
        <begin position="169"/>
        <end position="192"/>
    </location>
</feature>
<proteinExistence type="predicted"/>
<dbReference type="PANTHER" id="PTHR21411">
    <property type="entry name" value="APONTIC"/>
    <property type="match status" value="1"/>
</dbReference>
<feature type="domain" description="Myb/SANT-like DNA-binding" evidence="7">
    <location>
        <begin position="6"/>
        <end position="83"/>
    </location>
</feature>
<evidence type="ECO:0000256" key="2">
    <source>
        <dbReference type="ARBA" id="ARBA00016807"/>
    </source>
</evidence>
<keyword evidence="4" id="KW-0804">Transcription</keyword>
<evidence type="ECO:0000259" key="7">
    <source>
        <dbReference type="Pfam" id="PF13873"/>
    </source>
</evidence>
<evidence type="ECO:0000256" key="1">
    <source>
        <dbReference type="ARBA" id="ARBA00011764"/>
    </source>
</evidence>
<dbReference type="EMBL" id="JASPKY010000313">
    <property type="protein sequence ID" value="KAK9709252.1"/>
    <property type="molecule type" value="Genomic_DNA"/>
</dbReference>
<evidence type="ECO:0000256" key="3">
    <source>
        <dbReference type="ARBA" id="ARBA00023015"/>
    </source>
</evidence>
<name>A0AAW1JXC7_POPJA</name>
<dbReference type="InterPro" id="IPR028002">
    <property type="entry name" value="Myb_DNA-bind_5"/>
</dbReference>
<dbReference type="Pfam" id="PF13873">
    <property type="entry name" value="Myb_DNA-bind_5"/>
    <property type="match status" value="1"/>
</dbReference>
<evidence type="ECO:0000313" key="9">
    <source>
        <dbReference type="Proteomes" id="UP001458880"/>
    </source>
</evidence>
<dbReference type="Proteomes" id="UP001458880">
    <property type="component" value="Unassembled WGS sequence"/>
</dbReference>
<keyword evidence="8" id="KW-0238">DNA-binding</keyword>
<accession>A0AAW1JXC7</accession>
<protein>
    <recommendedName>
        <fullName evidence="2">Regulatory protein zeste</fullName>
    </recommendedName>
</protein>
<keyword evidence="3" id="KW-0805">Transcription regulation</keyword>
<sequence>MEKRDRCANFTETDRELLMTIVAQYFDSIENKKTDGATIKQKNQAWEQVAETFNAATVNGGRTWQQLKNSYHNIKRKLKKENADEKVEIYKTGGGKPCTPKLSDTKIRLLSLLKPQIEPLVNEFDSSADFFADTTYSVINVEESSNTEHGTVTNFPVETTSASVEITMATPSTSIAGSSRHEEKQAPKKKEN</sequence>
<evidence type="ECO:0000313" key="8">
    <source>
        <dbReference type="EMBL" id="KAK9709252.1"/>
    </source>
</evidence>